<reference evidence="2" key="1">
    <citation type="submission" date="2020-12" db="EMBL/GenBank/DDBJ databases">
        <authorList>
            <consortium name="Molecular Ecology Group"/>
        </authorList>
    </citation>
    <scope>NUCLEOTIDE SEQUENCE</scope>
    <source>
        <strain evidence="2">TBG_1078</strain>
    </source>
</reference>
<evidence type="ECO:0000256" key="1">
    <source>
        <dbReference type="SAM" id="MobiDB-lite"/>
    </source>
</evidence>
<dbReference type="AlphaFoldDB" id="A0A811ZKX1"/>
<evidence type="ECO:0000313" key="3">
    <source>
        <dbReference type="Proteomes" id="UP000645828"/>
    </source>
</evidence>
<name>A0A811ZKX1_NYCPR</name>
<protein>
    <submittedName>
        <fullName evidence="2">(raccoon dog) hypothetical protein</fullName>
    </submittedName>
</protein>
<accession>A0A811ZKX1</accession>
<proteinExistence type="predicted"/>
<evidence type="ECO:0000313" key="2">
    <source>
        <dbReference type="EMBL" id="CAD7689617.1"/>
    </source>
</evidence>
<feature type="region of interest" description="Disordered" evidence="1">
    <location>
        <begin position="1"/>
        <end position="27"/>
    </location>
</feature>
<sequence length="111" mass="12417">MKTLIQKDIRSSMNVSSPPCHSRGSLTPPITLPNIPSSSFCSNAPTAWTTESAISSEAILSSMHKNGEEEKPFVCLVPGCKKRYKITRDPWHHTINFHPQMSAEIIRKLQQ</sequence>
<dbReference type="EMBL" id="CAJHUB010000769">
    <property type="protein sequence ID" value="CAD7689617.1"/>
    <property type="molecule type" value="Genomic_DNA"/>
</dbReference>
<gene>
    <name evidence="2" type="ORF">NYPRO_LOCUS22411</name>
</gene>
<organism evidence="2 3">
    <name type="scientific">Nyctereutes procyonoides</name>
    <name type="common">Raccoon dog</name>
    <name type="synonym">Canis procyonoides</name>
    <dbReference type="NCBI Taxonomy" id="34880"/>
    <lineage>
        <taxon>Eukaryota</taxon>
        <taxon>Metazoa</taxon>
        <taxon>Chordata</taxon>
        <taxon>Craniata</taxon>
        <taxon>Vertebrata</taxon>
        <taxon>Euteleostomi</taxon>
        <taxon>Mammalia</taxon>
        <taxon>Eutheria</taxon>
        <taxon>Laurasiatheria</taxon>
        <taxon>Carnivora</taxon>
        <taxon>Caniformia</taxon>
        <taxon>Canidae</taxon>
        <taxon>Nyctereutes</taxon>
    </lineage>
</organism>
<keyword evidence="3" id="KW-1185">Reference proteome</keyword>
<dbReference type="Proteomes" id="UP000645828">
    <property type="component" value="Unassembled WGS sequence"/>
</dbReference>
<feature type="compositionally biased region" description="Basic and acidic residues" evidence="1">
    <location>
        <begin position="1"/>
        <end position="10"/>
    </location>
</feature>
<comment type="caution">
    <text evidence="2">The sequence shown here is derived from an EMBL/GenBank/DDBJ whole genome shotgun (WGS) entry which is preliminary data.</text>
</comment>